<reference evidence="11" key="1">
    <citation type="journal article" date="2020" name="Fungal Divers.">
        <title>Resolving the Mortierellaceae phylogeny through synthesis of multi-gene phylogenetics and phylogenomics.</title>
        <authorList>
            <person name="Vandepol N."/>
            <person name="Liber J."/>
            <person name="Desiro A."/>
            <person name="Na H."/>
            <person name="Kennedy M."/>
            <person name="Barry K."/>
            <person name="Grigoriev I.V."/>
            <person name="Miller A.N."/>
            <person name="O'Donnell K."/>
            <person name="Stajich J.E."/>
            <person name="Bonito G."/>
        </authorList>
    </citation>
    <scope>NUCLEOTIDE SEQUENCE</scope>
    <source>
        <strain evidence="11">BC1065</strain>
    </source>
</reference>
<organism evidence="11 12">
    <name type="scientific">Actinomortierella ambigua</name>
    <dbReference type="NCBI Taxonomy" id="1343610"/>
    <lineage>
        <taxon>Eukaryota</taxon>
        <taxon>Fungi</taxon>
        <taxon>Fungi incertae sedis</taxon>
        <taxon>Mucoromycota</taxon>
        <taxon>Mortierellomycotina</taxon>
        <taxon>Mortierellomycetes</taxon>
        <taxon>Mortierellales</taxon>
        <taxon>Mortierellaceae</taxon>
        <taxon>Actinomortierella</taxon>
    </lineage>
</organism>
<feature type="domain" description="Sodium/calcium exchanger membrane region" evidence="10">
    <location>
        <begin position="338"/>
        <end position="513"/>
    </location>
</feature>
<evidence type="ECO:0000256" key="4">
    <source>
        <dbReference type="ARBA" id="ARBA00022692"/>
    </source>
</evidence>
<dbReference type="Pfam" id="PF01699">
    <property type="entry name" value="Na_Ca_ex"/>
    <property type="match status" value="2"/>
</dbReference>
<comment type="subcellular location">
    <subcellularLocation>
        <location evidence="1">Endomembrane system</location>
        <topology evidence="1">Multi-pass membrane protein</topology>
    </subcellularLocation>
</comment>
<evidence type="ECO:0000256" key="5">
    <source>
        <dbReference type="ARBA" id="ARBA00022989"/>
    </source>
</evidence>
<dbReference type="GO" id="GO:0015369">
    <property type="term" value="F:calcium:proton antiporter activity"/>
    <property type="evidence" value="ECO:0007669"/>
    <property type="project" value="UniProtKB-ARBA"/>
</dbReference>
<feature type="compositionally biased region" description="Polar residues" evidence="8">
    <location>
        <begin position="235"/>
        <end position="245"/>
    </location>
</feature>
<feature type="transmembrane region" description="Helical" evidence="9">
    <location>
        <begin position="539"/>
        <end position="559"/>
    </location>
</feature>
<dbReference type="AlphaFoldDB" id="A0A9P6QLH4"/>
<dbReference type="EMBL" id="JAAAJB010000007">
    <property type="protein sequence ID" value="KAG0270334.1"/>
    <property type="molecule type" value="Genomic_DNA"/>
</dbReference>
<dbReference type="GO" id="GO:0006874">
    <property type="term" value="P:intracellular calcium ion homeostasis"/>
    <property type="evidence" value="ECO:0007669"/>
    <property type="project" value="TreeGrafter"/>
</dbReference>
<feature type="compositionally biased region" description="Low complexity" evidence="8">
    <location>
        <begin position="59"/>
        <end position="73"/>
    </location>
</feature>
<evidence type="ECO:0000256" key="1">
    <source>
        <dbReference type="ARBA" id="ARBA00004127"/>
    </source>
</evidence>
<feature type="compositionally biased region" description="Polar residues" evidence="8">
    <location>
        <begin position="18"/>
        <end position="37"/>
    </location>
</feature>
<evidence type="ECO:0000256" key="9">
    <source>
        <dbReference type="SAM" id="Phobius"/>
    </source>
</evidence>
<comment type="caution">
    <text evidence="11">The sequence shown here is derived from an EMBL/GenBank/DDBJ whole genome shotgun (WGS) entry which is preliminary data.</text>
</comment>
<comment type="similarity">
    <text evidence="2">Belongs to the Ca(2+):cation antiporter (CaCA) (TC 2.A.19) family.</text>
</comment>
<evidence type="ECO:0000256" key="3">
    <source>
        <dbReference type="ARBA" id="ARBA00022448"/>
    </source>
</evidence>
<dbReference type="InterPro" id="IPR004713">
    <property type="entry name" value="CaH_exchang"/>
</dbReference>
<evidence type="ECO:0000313" key="11">
    <source>
        <dbReference type="EMBL" id="KAG0270334.1"/>
    </source>
</evidence>
<feature type="transmembrane region" description="Helical" evidence="9">
    <location>
        <begin position="610"/>
        <end position="635"/>
    </location>
</feature>
<protein>
    <recommendedName>
        <fullName evidence="10">Sodium/calcium exchanger membrane region domain-containing protein</fullName>
    </recommendedName>
</protein>
<keyword evidence="5 9" id="KW-1133">Transmembrane helix</keyword>
<dbReference type="GO" id="GO:0012505">
    <property type="term" value="C:endomembrane system"/>
    <property type="evidence" value="ECO:0007669"/>
    <property type="project" value="UniProtKB-SubCell"/>
</dbReference>
<keyword evidence="6" id="KW-0406">Ion transport</keyword>
<dbReference type="PANTHER" id="PTHR31503:SF22">
    <property type="entry name" value="VACUOLAR CALCIUM ION TRANSPORTER"/>
    <property type="match status" value="1"/>
</dbReference>
<keyword evidence="12" id="KW-1185">Reference proteome</keyword>
<feature type="compositionally biased region" description="Basic residues" evidence="8">
    <location>
        <begin position="75"/>
        <end position="88"/>
    </location>
</feature>
<evidence type="ECO:0000256" key="6">
    <source>
        <dbReference type="ARBA" id="ARBA00023065"/>
    </source>
</evidence>
<feature type="region of interest" description="Disordered" evidence="8">
    <location>
        <begin position="219"/>
        <end position="249"/>
    </location>
</feature>
<dbReference type="Gene3D" id="1.20.1420.30">
    <property type="entry name" value="NCX, central ion-binding region"/>
    <property type="match status" value="1"/>
</dbReference>
<feature type="transmembrane region" description="Helical" evidence="9">
    <location>
        <begin position="571"/>
        <end position="589"/>
    </location>
</feature>
<feature type="region of interest" description="Disordered" evidence="8">
    <location>
        <begin position="1"/>
        <end position="155"/>
    </location>
</feature>
<dbReference type="OrthoDB" id="1699231at2759"/>
<feature type="transmembrane region" description="Helical" evidence="9">
    <location>
        <begin position="641"/>
        <end position="662"/>
    </location>
</feature>
<feature type="transmembrane region" description="Helical" evidence="9">
    <location>
        <begin position="490"/>
        <end position="509"/>
    </location>
</feature>
<feature type="compositionally biased region" description="Basic and acidic residues" evidence="8">
    <location>
        <begin position="122"/>
        <end position="132"/>
    </location>
</feature>
<dbReference type="InterPro" id="IPR004837">
    <property type="entry name" value="NaCa_Exmemb"/>
</dbReference>
<name>A0A9P6QLH4_9FUNG</name>
<proteinExistence type="inferred from homology"/>
<dbReference type="PANTHER" id="PTHR31503">
    <property type="entry name" value="VACUOLAR CALCIUM ION TRANSPORTER"/>
    <property type="match status" value="1"/>
</dbReference>
<keyword evidence="3" id="KW-0813">Transport</keyword>
<evidence type="ECO:0000256" key="8">
    <source>
        <dbReference type="SAM" id="MobiDB-lite"/>
    </source>
</evidence>
<evidence type="ECO:0000313" key="12">
    <source>
        <dbReference type="Proteomes" id="UP000807716"/>
    </source>
</evidence>
<dbReference type="InterPro" id="IPR044880">
    <property type="entry name" value="NCX_ion-bd_dom_sf"/>
</dbReference>
<feature type="compositionally biased region" description="Gly residues" evidence="8">
    <location>
        <begin position="141"/>
        <end position="152"/>
    </location>
</feature>
<feature type="compositionally biased region" description="Basic and acidic residues" evidence="8">
    <location>
        <begin position="219"/>
        <end position="231"/>
    </location>
</feature>
<feature type="transmembrane region" description="Helical" evidence="9">
    <location>
        <begin position="669"/>
        <end position="688"/>
    </location>
</feature>
<feature type="transmembrane region" description="Helical" evidence="9">
    <location>
        <begin position="436"/>
        <end position="458"/>
    </location>
</feature>
<keyword evidence="4 9" id="KW-0812">Transmembrane</keyword>
<keyword evidence="7 9" id="KW-0472">Membrane</keyword>
<feature type="transmembrane region" description="Helical" evidence="9">
    <location>
        <begin position="399"/>
        <end position="424"/>
    </location>
</feature>
<feature type="compositionally biased region" description="Low complexity" evidence="8">
    <location>
        <begin position="105"/>
        <end position="118"/>
    </location>
</feature>
<evidence type="ECO:0000256" key="7">
    <source>
        <dbReference type="ARBA" id="ARBA00023136"/>
    </source>
</evidence>
<gene>
    <name evidence="11" type="ORF">DFQ27_008349</name>
</gene>
<dbReference type="Proteomes" id="UP000807716">
    <property type="component" value="Unassembled WGS sequence"/>
</dbReference>
<sequence length="717" mass="78688">MSDTSRSVRFADDVELRPTSNNRQPGSASPAPSTQFLTPDAAYTINRDAQSRQPHQNEQQQQQQQGATTTAAQLRPRRSLVMRGRIRRLQPDFDNDMPLPEHDGSTLNRRFNSRRSSLPVHRSQEALREGYHGDYNNLDDGNGGGGGVGGGLQRKQSRLARWWHGAAVGGSPTDQHDGSTMGGGDKHYEAHEMQTPSTTRRLTVMMNQGRGYASLDSIDKLDVGDSGHGEGDLEGNNNNSDGSNMQRKRSMVDRLHGHRPDRHLFPYRTAKENWHAVKTFFRRFFLILLVVPAYVLPLVLNKQAEAAAAAAAEEDGEHGEGGGEGHGPELSKAANMSIFILNMLCMMHLGKAAGACLEELVPKFGAHVVSVLDAMTSSTVEMSVAAFALKKGLIRVVQAAMLGAILNNLLLILGITIVVGGFYHKEQVLQPDTTQTGMNILMLATISFIVPVTLSVSLTDLRTNSIPPNLSGRALIDATIAVRRSVDSDILTLSKILAIILLLMYFMCLTHQYMNRHFLVTPEDKHTEEYTVHHRHTHYWFAGLAYVVVLSLQIYSAYLLVHAVEALGRQFHLNDAFVGFILLPIVLVADLQEEVIAIKESRHGRLDRSVALMIGSCMQIALLVTPLLVILGWIIDVPMNFRFTIMESTILVASVLLVNFLIQDSKTNYLEGVILLASFLLAAIAFYYDKEPFSMEGGHSISGDSGNSTAEGGGGGH</sequence>
<feature type="compositionally biased region" description="Polar residues" evidence="8">
    <location>
        <begin position="47"/>
        <end position="58"/>
    </location>
</feature>
<accession>A0A9P6QLH4</accession>
<evidence type="ECO:0000256" key="2">
    <source>
        <dbReference type="ARBA" id="ARBA00008170"/>
    </source>
</evidence>
<feature type="domain" description="Sodium/calcium exchanger membrane region" evidence="10">
    <location>
        <begin position="547"/>
        <end position="687"/>
    </location>
</feature>
<dbReference type="GO" id="GO:0005774">
    <property type="term" value="C:vacuolar membrane"/>
    <property type="evidence" value="ECO:0007669"/>
    <property type="project" value="UniProtKB-ARBA"/>
</dbReference>
<evidence type="ECO:0000259" key="10">
    <source>
        <dbReference type="Pfam" id="PF01699"/>
    </source>
</evidence>